<keyword evidence="3" id="KW-1185">Reference proteome</keyword>
<sequence length="119" mass="13673">MLVDRRITAYRSLARAEGVLKLRAAKLPLHELNVRGLTCREPLNVDTVMELMQRWHWNCDGMEKRRELEMIMGGSGSTSEASSLYRSCFLEAAARAMKTQRERHPNRTIHLRSDSCGEL</sequence>
<proteinExistence type="predicted"/>
<organism evidence="2 3">
    <name type="scientific">Cyclostephanos tholiformis</name>
    <dbReference type="NCBI Taxonomy" id="382380"/>
    <lineage>
        <taxon>Eukaryota</taxon>
        <taxon>Sar</taxon>
        <taxon>Stramenopiles</taxon>
        <taxon>Ochrophyta</taxon>
        <taxon>Bacillariophyta</taxon>
        <taxon>Coscinodiscophyceae</taxon>
        <taxon>Thalassiosirophycidae</taxon>
        <taxon>Stephanodiscales</taxon>
        <taxon>Stephanodiscaceae</taxon>
        <taxon>Cyclostephanos</taxon>
    </lineage>
</organism>
<evidence type="ECO:0000313" key="3">
    <source>
        <dbReference type="Proteomes" id="UP001530377"/>
    </source>
</evidence>
<dbReference type="AlphaFoldDB" id="A0ABD3SS26"/>
<name>A0ABD3SS26_9STRA</name>
<gene>
    <name evidence="2" type="ORF">ACHAXA_006746</name>
</gene>
<comment type="caution">
    <text evidence="2">The sequence shown here is derived from an EMBL/GenBank/DDBJ whole genome shotgun (WGS) entry which is preliminary data.</text>
</comment>
<dbReference type="EMBL" id="JALLPB020000007">
    <property type="protein sequence ID" value="KAL3827191.1"/>
    <property type="molecule type" value="Genomic_DNA"/>
</dbReference>
<accession>A0ABD3SS26</accession>
<evidence type="ECO:0000256" key="1">
    <source>
        <dbReference type="SAM" id="MobiDB-lite"/>
    </source>
</evidence>
<protein>
    <submittedName>
        <fullName evidence="2">Uncharacterized protein</fullName>
    </submittedName>
</protein>
<reference evidence="2 3" key="1">
    <citation type="submission" date="2024-10" db="EMBL/GenBank/DDBJ databases">
        <title>Updated reference genomes for cyclostephanoid diatoms.</title>
        <authorList>
            <person name="Roberts W.R."/>
            <person name="Alverson A.J."/>
        </authorList>
    </citation>
    <scope>NUCLEOTIDE SEQUENCE [LARGE SCALE GENOMIC DNA]</scope>
    <source>
        <strain evidence="2 3">AJA228-03</strain>
    </source>
</reference>
<evidence type="ECO:0000313" key="2">
    <source>
        <dbReference type="EMBL" id="KAL3827191.1"/>
    </source>
</evidence>
<feature type="region of interest" description="Disordered" evidence="1">
    <location>
        <begin position="99"/>
        <end position="119"/>
    </location>
</feature>
<dbReference type="Proteomes" id="UP001530377">
    <property type="component" value="Unassembled WGS sequence"/>
</dbReference>